<keyword evidence="4" id="KW-1185">Reference proteome</keyword>
<evidence type="ECO:0000313" key="4">
    <source>
        <dbReference type="Proteomes" id="UP000014760"/>
    </source>
</evidence>
<protein>
    <recommendedName>
        <fullName evidence="1">Apple domain-containing protein</fullName>
    </recommendedName>
</protein>
<organism evidence="2">
    <name type="scientific">Capitella teleta</name>
    <name type="common">Polychaete worm</name>
    <dbReference type="NCBI Taxonomy" id="283909"/>
    <lineage>
        <taxon>Eukaryota</taxon>
        <taxon>Metazoa</taxon>
        <taxon>Spiralia</taxon>
        <taxon>Lophotrochozoa</taxon>
        <taxon>Annelida</taxon>
        <taxon>Polychaeta</taxon>
        <taxon>Sedentaria</taxon>
        <taxon>Scolecida</taxon>
        <taxon>Capitellidae</taxon>
        <taxon>Capitella</taxon>
    </lineage>
</organism>
<proteinExistence type="predicted"/>
<dbReference type="HOGENOM" id="CLU_1205764_0_0_1"/>
<dbReference type="EMBL" id="AMQN01013730">
    <property type="status" value="NOT_ANNOTATED_CDS"/>
    <property type="molecule type" value="Genomic_DNA"/>
</dbReference>
<evidence type="ECO:0000313" key="3">
    <source>
        <dbReference type="EnsemblMetazoa" id="CapteP204484"/>
    </source>
</evidence>
<name>R7TDJ4_CAPTE</name>
<reference evidence="3" key="3">
    <citation type="submission" date="2015-06" db="UniProtKB">
        <authorList>
            <consortium name="EnsemblMetazoa"/>
        </authorList>
    </citation>
    <scope>IDENTIFICATION</scope>
</reference>
<evidence type="ECO:0000259" key="1">
    <source>
        <dbReference type="PROSITE" id="PS50948"/>
    </source>
</evidence>
<gene>
    <name evidence="2" type="ORF">CAPTEDRAFT_204484</name>
</gene>
<dbReference type="InterPro" id="IPR003609">
    <property type="entry name" value="Pan_app"/>
</dbReference>
<dbReference type="OrthoDB" id="6083817at2759"/>
<dbReference type="AlphaFoldDB" id="R7TDJ4"/>
<feature type="domain" description="Apple" evidence="1">
    <location>
        <begin position="105"/>
        <end position="182"/>
    </location>
</feature>
<dbReference type="PROSITE" id="PS50948">
    <property type="entry name" value="PAN"/>
    <property type="match status" value="1"/>
</dbReference>
<reference evidence="2 4" key="2">
    <citation type="journal article" date="2013" name="Nature">
        <title>Insights into bilaterian evolution from three spiralian genomes.</title>
        <authorList>
            <person name="Simakov O."/>
            <person name="Marletaz F."/>
            <person name="Cho S.J."/>
            <person name="Edsinger-Gonzales E."/>
            <person name="Havlak P."/>
            <person name="Hellsten U."/>
            <person name="Kuo D.H."/>
            <person name="Larsson T."/>
            <person name="Lv J."/>
            <person name="Arendt D."/>
            <person name="Savage R."/>
            <person name="Osoegawa K."/>
            <person name="de Jong P."/>
            <person name="Grimwood J."/>
            <person name="Chapman J.A."/>
            <person name="Shapiro H."/>
            <person name="Aerts A."/>
            <person name="Otillar R.P."/>
            <person name="Terry A.Y."/>
            <person name="Boore J.L."/>
            <person name="Grigoriev I.V."/>
            <person name="Lindberg D.R."/>
            <person name="Seaver E.C."/>
            <person name="Weisblat D.A."/>
            <person name="Putnam N.H."/>
            <person name="Rokhsar D.S."/>
        </authorList>
    </citation>
    <scope>NUCLEOTIDE SEQUENCE</scope>
    <source>
        <strain evidence="2 4">I ESC-2004</strain>
    </source>
</reference>
<dbReference type="EMBL" id="KB310433">
    <property type="protein sequence ID" value="ELT91582.1"/>
    <property type="molecule type" value="Genomic_DNA"/>
</dbReference>
<dbReference type="EnsemblMetazoa" id="CapteT204484">
    <property type="protein sequence ID" value="CapteP204484"/>
    <property type="gene ID" value="CapteG204484"/>
</dbReference>
<evidence type="ECO:0000313" key="2">
    <source>
        <dbReference type="EMBL" id="ELT91582.1"/>
    </source>
</evidence>
<accession>R7TDJ4</accession>
<dbReference type="Proteomes" id="UP000014760">
    <property type="component" value="Unassembled WGS sequence"/>
</dbReference>
<sequence length="230" mass="25773">MNYMAVYVDGTQVRVRCGNGIRRSDYVGNGYALHVLNLSSDLSDRITLSYAKKAQQGWKFTSPRRFRIPSTWLSTVCSSCVNMKFIFALGVLAACANHGYSSTNCTMGSVQNKKAIDMNNLMTIKGISLAACQQRCLDESCCKSIDYCRLRQNTCYLNSIDSNDASVVWKTFKVCNFCDKECTEESSSLFSEMPLPSRVEGLVLCCYHVVSRTFGYSHISRCLTFFSPLI</sequence>
<reference evidence="4" key="1">
    <citation type="submission" date="2012-12" db="EMBL/GenBank/DDBJ databases">
        <authorList>
            <person name="Hellsten U."/>
            <person name="Grimwood J."/>
            <person name="Chapman J.A."/>
            <person name="Shapiro H."/>
            <person name="Aerts A."/>
            <person name="Otillar R.P."/>
            <person name="Terry A.Y."/>
            <person name="Boore J.L."/>
            <person name="Simakov O."/>
            <person name="Marletaz F."/>
            <person name="Cho S.-J."/>
            <person name="Edsinger-Gonzales E."/>
            <person name="Havlak P."/>
            <person name="Kuo D.-H."/>
            <person name="Larsson T."/>
            <person name="Lv J."/>
            <person name="Arendt D."/>
            <person name="Savage R."/>
            <person name="Osoegawa K."/>
            <person name="de Jong P."/>
            <person name="Lindberg D.R."/>
            <person name="Seaver E.C."/>
            <person name="Weisblat D.A."/>
            <person name="Putnam N.H."/>
            <person name="Grigoriev I.V."/>
            <person name="Rokhsar D.S."/>
        </authorList>
    </citation>
    <scope>NUCLEOTIDE SEQUENCE</scope>
    <source>
        <strain evidence="4">I ESC-2004</strain>
    </source>
</reference>